<protein>
    <recommendedName>
        <fullName evidence="5">Coiled-coil domain-containing protein 102A</fullName>
    </recommendedName>
</protein>
<evidence type="ECO:0000313" key="3">
    <source>
        <dbReference type="EMBL" id="CAB3407015.1"/>
    </source>
</evidence>
<proteinExistence type="predicted"/>
<dbReference type="OrthoDB" id="5984396at2759"/>
<dbReference type="PANTHER" id="PTHR46292:SF2">
    <property type="entry name" value="COILED-COIL DOMAIN-CONTAINING PROTEIN 102B"/>
    <property type="match status" value="1"/>
</dbReference>
<comment type="caution">
    <text evidence="3">The sequence shown here is derived from an EMBL/GenBank/DDBJ whole genome shotgun (WGS) entry which is preliminary data.</text>
</comment>
<accession>A0A8S1F552</accession>
<gene>
    <name evidence="3" type="ORF">CBOVIS_LOCUS9006</name>
</gene>
<reference evidence="3 4" key="1">
    <citation type="submission" date="2020-04" db="EMBL/GenBank/DDBJ databases">
        <authorList>
            <person name="Laetsch R D."/>
            <person name="Stevens L."/>
            <person name="Kumar S."/>
            <person name="Blaxter L. M."/>
        </authorList>
    </citation>
    <scope>NUCLEOTIDE SEQUENCE [LARGE SCALE GENOMIC DNA]</scope>
</reference>
<keyword evidence="4" id="KW-1185">Reference proteome</keyword>
<evidence type="ECO:0008006" key="5">
    <source>
        <dbReference type="Google" id="ProtNLM"/>
    </source>
</evidence>
<dbReference type="PANTHER" id="PTHR46292">
    <property type="entry name" value="COILED-COIL DOMAIN-CONTAINING PROTEIN 102A"/>
    <property type="match status" value="1"/>
</dbReference>
<name>A0A8S1F552_9PELO</name>
<dbReference type="AlphaFoldDB" id="A0A8S1F552"/>
<feature type="coiled-coil region" evidence="2">
    <location>
        <begin position="175"/>
        <end position="226"/>
    </location>
</feature>
<feature type="coiled-coil region" evidence="2">
    <location>
        <begin position="82"/>
        <end position="109"/>
    </location>
</feature>
<organism evidence="3 4">
    <name type="scientific">Caenorhabditis bovis</name>
    <dbReference type="NCBI Taxonomy" id="2654633"/>
    <lineage>
        <taxon>Eukaryota</taxon>
        <taxon>Metazoa</taxon>
        <taxon>Ecdysozoa</taxon>
        <taxon>Nematoda</taxon>
        <taxon>Chromadorea</taxon>
        <taxon>Rhabditida</taxon>
        <taxon>Rhabditina</taxon>
        <taxon>Rhabditomorpha</taxon>
        <taxon>Rhabditoidea</taxon>
        <taxon>Rhabditidae</taxon>
        <taxon>Peloderinae</taxon>
        <taxon>Caenorhabditis</taxon>
    </lineage>
</organism>
<evidence type="ECO:0000313" key="4">
    <source>
        <dbReference type="Proteomes" id="UP000494206"/>
    </source>
</evidence>
<dbReference type="Proteomes" id="UP000494206">
    <property type="component" value="Unassembled WGS sequence"/>
</dbReference>
<keyword evidence="1 2" id="KW-0175">Coiled coil</keyword>
<evidence type="ECO:0000256" key="1">
    <source>
        <dbReference type="ARBA" id="ARBA00023054"/>
    </source>
</evidence>
<sequence length="229" mass="27127">MADSVTSVFNRYTDSNDSDIHFLRTWAVRRCQHTDWDVCETIRLVELQEARDRAAQMEKTMRWWSTCTAEWRNRWSAVRDERNRAREEAESLRHNYDILLEERNKLIEQNFAEKEEKKAPKETERIPPSEIKLHVGVQTVYTIPPIDSTNCCNFVVNETSNDQSKNEEKALDAVTEQLKAENDFLKDQVVELEKYRERIEHDAKIIEELRKRLQKAEGQLRNNKRASSS</sequence>
<dbReference type="EMBL" id="CADEPM010000006">
    <property type="protein sequence ID" value="CAB3407015.1"/>
    <property type="molecule type" value="Genomic_DNA"/>
</dbReference>
<evidence type="ECO:0000256" key="2">
    <source>
        <dbReference type="SAM" id="Coils"/>
    </source>
</evidence>